<accession>A0A1D1V4N6</accession>
<evidence type="ECO:0000313" key="2">
    <source>
        <dbReference type="EMBL" id="GAU93448.1"/>
    </source>
</evidence>
<gene>
    <name evidence="2" type="primary">RvY_05387-1</name>
    <name evidence="2" type="synonym">RvY_05387.1</name>
    <name evidence="2" type="ORF">RvY_05387</name>
</gene>
<dbReference type="AlphaFoldDB" id="A0A1D1V4N6"/>
<evidence type="ECO:0000256" key="1">
    <source>
        <dbReference type="SAM" id="MobiDB-lite"/>
    </source>
</evidence>
<dbReference type="EMBL" id="BDGG01000002">
    <property type="protein sequence ID" value="GAU93448.1"/>
    <property type="molecule type" value="Genomic_DNA"/>
</dbReference>
<feature type="region of interest" description="Disordered" evidence="1">
    <location>
        <begin position="36"/>
        <end position="86"/>
    </location>
</feature>
<organism evidence="2 3">
    <name type="scientific">Ramazzottius varieornatus</name>
    <name type="common">Water bear</name>
    <name type="synonym">Tardigrade</name>
    <dbReference type="NCBI Taxonomy" id="947166"/>
    <lineage>
        <taxon>Eukaryota</taxon>
        <taxon>Metazoa</taxon>
        <taxon>Ecdysozoa</taxon>
        <taxon>Tardigrada</taxon>
        <taxon>Eutardigrada</taxon>
        <taxon>Parachela</taxon>
        <taxon>Hypsibioidea</taxon>
        <taxon>Ramazzottiidae</taxon>
        <taxon>Ramazzottius</taxon>
    </lineage>
</organism>
<keyword evidence="3" id="KW-1185">Reference proteome</keyword>
<reference evidence="2 3" key="1">
    <citation type="journal article" date="2016" name="Nat. Commun.">
        <title>Extremotolerant tardigrade genome and improved radiotolerance of human cultured cells by tardigrade-unique protein.</title>
        <authorList>
            <person name="Hashimoto T."/>
            <person name="Horikawa D.D."/>
            <person name="Saito Y."/>
            <person name="Kuwahara H."/>
            <person name="Kozuka-Hata H."/>
            <person name="Shin-I T."/>
            <person name="Minakuchi Y."/>
            <person name="Ohishi K."/>
            <person name="Motoyama A."/>
            <person name="Aizu T."/>
            <person name="Enomoto A."/>
            <person name="Kondo K."/>
            <person name="Tanaka S."/>
            <person name="Hara Y."/>
            <person name="Koshikawa S."/>
            <person name="Sagara H."/>
            <person name="Miura T."/>
            <person name="Yokobori S."/>
            <person name="Miyagawa K."/>
            <person name="Suzuki Y."/>
            <person name="Kubo T."/>
            <person name="Oyama M."/>
            <person name="Kohara Y."/>
            <person name="Fujiyama A."/>
            <person name="Arakawa K."/>
            <person name="Katayama T."/>
            <person name="Toyoda A."/>
            <person name="Kunieda T."/>
        </authorList>
    </citation>
    <scope>NUCLEOTIDE SEQUENCE [LARGE SCALE GENOMIC DNA]</scope>
    <source>
        <strain evidence="2 3">YOKOZUNA-1</strain>
    </source>
</reference>
<comment type="caution">
    <text evidence="2">The sequence shown here is derived from an EMBL/GenBank/DDBJ whole genome shotgun (WGS) entry which is preliminary data.</text>
</comment>
<evidence type="ECO:0000313" key="3">
    <source>
        <dbReference type="Proteomes" id="UP000186922"/>
    </source>
</evidence>
<sequence>MAALTDAVVVIALDGAVNVAVVDNGEVDVILADNGEAAPGTMEEDGRRIKLPSVLPGSEGEPKSAKKTLATDSKDPTAHMDQLEHQTGNDRFRLPKLLVRYFFMFRYPLTIEEAVD</sequence>
<proteinExistence type="predicted"/>
<feature type="compositionally biased region" description="Basic and acidic residues" evidence="1">
    <location>
        <begin position="72"/>
        <end position="86"/>
    </location>
</feature>
<name>A0A1D1V4N6_RAMVA</name>
<dbReference type="Proteomes" id="UP000186922">
    <property type="component" value="Unassembled WGS sequence"/>
</dbReference>
<protein>
    <submittedName>
        <fullName evidence="2">Uncharacterized protein</fullName>
    </submittedName>
</protein>